<protein>
    <submittedName>
        <fullName evidence="2">Uncharacterized protein</fullName>
    </submittedName>
</protein>
<feature type="region of interest" description="Disordered" evidence="1">
    <location>
        <begin position="431"/>
        <end position="453"/>
    </location>
</feature>
<evidence type="ECO:0000313" key="2">
    <source>
        <dbReference type="EMBL" id="SCX24795.1"/>
    </source>
</evidence>
<name>A0A1G4WKR6_9MYCO</name>
<sequence length="629" mass="70755">MLATACGKTLEAADRTRTHPYAGPARSITFSSENATYADVVALQDDADDDGWRRIKALAMQGRRAHNAPWRRCVAVLKEHHARSCVIEYHYVCLDRRSETASFAAQLDSHPSRVSIRLHFFAKRLATERIYHLDDEADSYLGYIVCRVGETPLVGRAVIKLPPYLADASAVTAAVWERVNFFGQYLRVQGVPFMQQDARFANCAHAAIWSSLYTAYRRGRIGRVLIAEVVAASDEFHPMSPTIPLGLEVREVRKVFRHFGLSARTFDTPQFEHSDLPNIPGSILRIPKDDIDRLSLATFAERTSRRTDSAEAIGYAEKARETFYKRPIYYVDDAWVTWSNRDDVATNPAYHLLVQIIDTLLDLCVRPYVESGFPVYCHSSDEPHATVLCGIASDHGQFVYYVHDDQFGPYLGTKTLLLASKATFQHQSYTPVTTGRRELTQPATTDESRSSPQAIEPLARSLAIDVERGISNFVVATPQRLTLSPMGALAATYRTISNLLSEGTDTADFFPIDYFRFRTLIMLGLDYKRDRRTHFRSSSRPFAFFSSFHLAEWVIVVEVSSATTPPESSDVSYEFVYDGTSDDSHPLLQLSRVGRQIAGLHPHGDPTMTRINITREVLPRVTLPEKASK</sequence>
<dbReference type="RefSeq" id="WP_139170017.1">
    <property type="nucleotide sequence ID" value="NZ_FMUB01000007.1"/>
</dbReference>
<reference evidence="3" key="1">
    <citation type="submission" date="2016-10" db="EMBL/GenBank/DDBJ databases">
        <authorList>
            <person name="Varghese N."/>
            <person name="Submissions S."/>
        </authorList>
    </citation>
    <scope>NUCLEOTIDE SEQUENCE [LARGE SCALE GENOMIC DNA]</scope>
    <source>
        <strain evidence="3">UNC267MFSha1.1M11</strain>
    </source>
</reference>
<dbReference type="AlphaFoldDB" id="A0A1G4WKR6"/>
<accession>A0A1G4WKR6</accession>
<dbReference type="EMBL" id="FMUB01000007">
    <property type="protein sequence ID" value="SCX24795.1"/>
    <property type="molecule type" value="Genomic_DNA"/>
</dbReference>
<evidence type="ECO:0000313" key="3">
    <source>
        <dbReference type="Proteomes" id="UP000199707"/>
    </source>
</evidence>
<dbReference type="Proteomes" id="UP000199707">
    <property type="component" value="Unassembled WGS sequence"/>
</dbReference>
<gene>
    <name evidence="2" type="ORF">SAMN02799620_03780</name>
</gene>
<organism evidence="2 3">
    <name type="scientific">Mycolicibacterium fluoranthenivorans</name>
    <dbReference type="NCBI Taxonomy" id="258505"/>
    <lineage>
        <taxon>Bacteria</taxon>
        <taxon>Bacillati</taxon>
        <taxon>Actinomycetota</taxon>
        <taxon>Actinomycetes</taxon>
        <taxon>Mycobacteriales</taxon>
        <taxon>Mycobacteriaceae</taxon>
        <taxon>Mycolicibacterium</taxon>
    </lineage>
</organism>
<evidence type="ECO:0000256" key="1">
    <source>
        <dbReference type="SAM" id="MobiDB-lite"/>
    </source>
</evidence>
<proteinExistence type="predicted"/>
<feature type="compositionally biased region" description="Polar residues" evidence="1">
    <location>
        <begin position="441"/>
        <end position="453"/>
    </location>
</feature>